<evidence type="ECO:0000313" key="1">
    <source>
        <dbReference type="EMBL" id="AKH45879.1"/>
    </source>
</evidence>
<name>A0A0F7L008_9VIRU</name>
<organism evidence="1">
    <name type="scientific">uncultured marine virus</name>
    <dbReference type="NCBI Taxonomy" id="186617"/>
    <lineage>
        <taxon>Viruses</taxon>
        <taxon>environmental samples</taxon>
    </lineage>
</organism>
<sequence length="54" mass="6165">MLLQCLVFKTPTEVGMWNPVYQVYRVMGSIMPPLMSEPAPVLLRIMTLKALSLR</sequence>
<dbReference type="EMBL" id="KR029577">
    <property type="protein sequence ID" value="AKH45879.1"/>
    <property type="molecule type" value="Genomic_DNA"/>
</dbReference>
<reference evidence="1" key="2">
    <citation type="submission" date="2015-03" db="EMBL/GenBank/DDBJ databases">
        <authorList>
            <person name="Chow C.-E.T."/>
            <person name="Winget D.M."/>
            <person name="White R.A.III."/>
            <person name="Hallam S.J."/>
            <person name="Suttle C.A."/>
        </authorList>
    </citation>
    <scope>NUCLEOTIDE SEQUENCE</scope>
    <source>
        <strain evidence="1">Anoxic3_1</strain>
    </source>
</reference>
<reference evidence="1" key="1">
    <citation type="journal article" date="2015" name="Front. Microbiol.">
        <title>Combining genomic sequencing methods to explore viral diversity and reveal potential virus-host interactions.</title>
        <authorList>
            <person name="Chow C.E."/>
            <person name="Winget D.M."/>
            <person name="White R.A.III."/>
            <person name="Hallam S.J."/>
            <person name="Suttle C.A."/>
        </authorList>
    </citation>
    <scope>NUCLEOTIDE SEQUENCE</scope>
    <source>
        <strain evidence="1">Anoxic3_1</strain>
    </source>
</reference>
<proteinExistence type="predicted"/>
<protein>
    <submittedName>
        <fullName evidence="1">Uncharacterized protein</fullName>
    </submittedName>
</protein>
<accession>A0A0F7L008</accession>